<evidence type="ECO:0000256" key="11">
    <source>
        <dbReference type="ARBA" id="ARBA00074972"/>
    </source>
</evidence>
<evidence type="ECO:0000256" key="6">
    <source>
        <dbReference type="ARBA" id="ARBA00023239"/>
    </source>
</evidence>
<feature type="domain" description="Orn/DAP/Arg decarboxylase 2 C-terminal" evidence="16">
    <location>
        <begin position="130"/>
        <end position="471"/>
    </location>
</feature>
<evidence type="ECO:0000313" key="18">
    <source>
        <dbReference type="EMBL" id="AEI78687.1"/>
    </source>
</evidence>
<dbReference type="EC" id="4.1.1.20" evidence="10 12"/>
<gene>
    <name evidence="12 18" type="primary">lysA</name>
    <name evidence="18" type="ordered locus">CNE_1c33840</name>
</gene>
<dbReference type="SUPFAM" id="SSF51419">
    <property type="entry name" value="PLP-binding barrel"/>
    <property type="match status" value="1"/>
</dbReference>
<evidence type="ECO:0000256" key="7">
    <source>
        <dbReference type="ARBA" id="ARBA00050464"/>
    </source>
</evidence>
<dbReference type="UniPathway" id="UPA00034">
    <property type="reaction ID" value="UER00027"/>
</dbReference>
<dbReference type="PRINTS" id="PR01179">
    <property type="entry name" value="ODADCRBXLASE"/>
</dbReference>
<dbReference type="CDD" id="cd06828">
    <property type="entry name" value="PLPDE_III_DapDC"/>
    <property type="match status" value="1"/>
</dbReference>
<dbReference type="Pfam" id="PF02784">
    <property type="entry name" value="Orn_Arg_deC_N"/>
    <property type="match status" value="1"/>
</dbReference>
<comment type="function">
    <text evidence="12">Specifically catalyzes the decarboxylation of meso-diaminopimelate (meso-DAP) to L-lysine.</text>
</comment>
<feature type="binding site" evidence="12">
    <location>
        <position position="446"/>
    </location>
    <ligand>
        <name>substrate</name>
    </ligand>
</feature>
<feature type="binding site" evidence="12">
    <location>
        <position position="473"/>
    </location>
    <ligand>
        <name>substrate</name>
    </ligand>
</feature>
<feature type="binding site" evidence="12">
    <location>
        <position position="415"/>
    </location>
    <ligand>
        <name>substrate</name>
    </ligand>
</feature>
<dbReference type="PRINTS" id="PR01181">
    <property type="entry name" value="DAPDCRBXLASE"/>
</dbReference>
<dbReference type="GO" id="GO:0030170">
    <property type="term" value="F:pyridoxal phosphate binding"/>
    <property type="evidence" value="ECO:0007669"/>
    <property type="project" value="UniProtKB-UniRule"/>
</dbReference>
<dbReference type="Gene3D" id="3.20.20.10">
    <property type="entry name" value="Alanine racemase"/>
    <property type="match status" value="1"/>
</dbReference>
<feature type="binding site" evidence="12">
    <location>
        <begin position="376"/>
        <end position="379"/>
    </location>
    <ligand>
        <name>pyridoxal 5'-phosphate</name>
        <dbReference type="ChEBI" id="CHEBI:597326"/>
    </ligand>
</feature>
<evidence type="ECO:0000313" key="19">
    <source>
        <dbReference type="Proteomes" id="UP000006798"/>
    </source>
</evidence>
<protein>
    <recommendedName>
        <fullName evidence="11 12">Diaminopimelate decarboxylase</fullName>
        <shortName evidence="12">DAP decarboxylase</shortName>
        <shortName evidence="12">DAPDC</shortName>
        <ecNumber evidence="10 12">4.1.1.20</ecNumber>
    </recommendedName>
</protein>
<evidence type="ECO:0000256" key="9">
    <source>
        <dbReference type="ARBA" id="ARBA00060983"/>
    </source>
</evidence>
<feature type="binding site" evidence="12">
    <location>
        <position position="379"/>
    </location>
    <ligand>
        <name>substrate</name>
    </ligand>
</feature>
<comment type="pathway">
    <text evidence="8 12 14">Amino-acid biosynthesis; L-lysine biosynthesis via DAP pathway; L-lysine from DL-2,6-diaminopimelate: step 1/1.</text>
</comment>
<name>G0EYP1_CUPNN</name>
<dbReference type="Gene3D" id="2.40.37.10">
    <property type="entry name" value="Lyase, Ornithine Decarboxylase, Chain A, domain 1"/>
    <property type="match status" value="1"/>
</dbReference>
<dbReference type="NCBIfam" id="TIGR01048">
    <property type="entry name" value="lysA"/>
    <property type="match status" value="1"/>
</dbReference>
<dbReference type="InterPro" id="IPR022644">
    <property type="entry name" value="De-COase2_N"/>
</dbReference>
<dbReference type="InterPro" id="IPR000183">
    <property type="entry name" value="Orn/DAP/Arg_de-COase"/>
</dbReference>
<comment type="catalytic activity">
    <reaction evidence="7 12 14">
        <text>meso-2,6-diaminopimelate + H(+) = L-lysine + CO2</text>
        <dbReference type="Rhea" id="RHEA:15101"/>
        <dbReference type="ChEBI" id="CHEBI:15378"/>
        <dbReference type="ChEBI" id="CHEBI:16526"/>
        <dbReference type="ChEBI" id="CHEBI:32551"/>
        <dbReference type="ChEBI" id="CHEBI:57791"/>
        <dbReference type="EC" id="4.1.1.20"/>
    </reaction>
</comment>
<evidence type="ECO:0000256" key="1">
    <source>
        <dbReference type="ARBA" id="ARBA00001933"/>
    </source>
</evidence>
<keyword evidence="6 12" id="KW-0456">Lyase</keyword>
<dbReference type="HOGENOM" id="CLU_026444_0_0_4"/>
<accession>G0EYP1</accession>
<evidence type="ECO:0000256" key="4">
    <source>
        <dbReference type="ARBA" id="ARBA00022898"/>
    </source>
</evidence>
<dbReference type="KEGG" id="cnc:CNE_1c33840"/>
<evidence type="ECO:0000256" key="5">
    <source>
        <dbReference type="ARBA" id="ARBA00023154"/>
    </source>
</evidence>
<keyword evidence="2 12" id="KW-0028">Amino-acid biosynthesis</keyword>
<evidence type="ECO:0000256" key="12">
    <source>
        <dbReference type="HAMAP-Rule" id="MF_02120"/>
    </source>
</evidence>
<feature type="domain" description="Orn/DAP/Arg decarboxylase 2 N-terminal" evidence="17">
    <location>
        <begin position="138"/>
        <end position="382"/>
    </location>
</feature>
<proteinExistence type="inferred from homology"/>
<keyword evidence="5 12" id="KW-0457">Lysine biosynthesis</keyword>
<dbReference type="InterPro" id="IPR029066">
    <property type="entry name" value="PLP-binding_barrel"/>
</dbReference>
<dbReference type="FunFam" id="3.20.20.10:FF:000003">
    <property type="entry name" value="Diaminopimelate decarboxylase"/>
    <property type="match status" value="1"/>
</dbReference>
<evidence type="ECO:0000256" key="13">
    <source>
        <dbReference type="PIRSR" id="PIRSR600183-50"/>
    </source>
</evidence>
<dbReference type="EMBL" id="CP002877">
    <property type="protein sequence ID" value="AEI78687.1"/>
    <property type="molecule type" value="Genomic_DNA"/>
</dbReference>
<feature type="binding site" evidence="12">
    <location>
        <position position="419"/>
    </location>
    <ligand>
        <name>substrate</name>
    </ligand>
</feature>
<dbReference type="HAMAP" id="MF_02120">
    <property type="entry name" value="LysA"/>
    <property type="match status" value="1"/>
</dbReference>
<feature type="binding site" evidence="12">
    <location>
        <position position="473"/>
    </location>
    <ligand>
        <name>pyridoxal 5'-phosphate</name>
        <dbReference type="ChEBI" id="CHEBI:597326"/>
    </ligand>
</feature>
<keyword evidence="4 12" id="KW-0663">Pyridoxal phosphate</keyword>
<dbReference type="InterPro" id="IPR022643">
    <property type="entry name" value="De-COase2_C"/>
</dbReference>
<evidence type="ECO:0000256" key="15">
    <source>
        <dbReference type="SAM" id="MobiDB-lite"/>
    </source>
</evidence>
<dbReference type="SUPFAM" id="SSF50621">
    <property type="entry name" value="Alanine racemase C-terminal domain-like"/>
    <property type="match status" value="1"/>
</dbReference>
<feature type="active site" description="Proton donor" evidence="13">
    <location>
        <position position="445"/>
    </location>
</feature>
<evidence type="ECO:0000256" key="10">
    <source>
        <dbReference type="ARBA" id="ARBA00066427"/>
    </source>
</evidence>
<dbReference type="GO" id="GO:0009089">
    <property type="term" value="P:lysine biosynthetic process via diaminopimelate"/>
    <property type="evidence" value="ECO:0007669"/>
    <property type="project" value="UniProtKB-UniRule"/>
</dbReference>
<reference evidence="18 19" key="1">
    <citation type="journal article" date="2011" name="J. Bacteriol.">
        <title>Complete genome sequence of the type strain Cupriavidus necator N-1.</title>
        <authorList>
            <person name="Poehlein A."/>
            <person name="Kusian B."/>
            <person name="Friedrich B."/>
            <person name="Daniel R."/>
            <person name="Bowien B."/>
        </authorList>
    </citation>
    <scope>NUCLEOTIDE SEQUENCE [LARGE SCALE GENOMIC DNA]</scope>
    <source>
        <strain evidence="19">ATCC 43291 / DSM 13513 / CCUG 52238 / LMG 8453 / N-1</strain>
    </source>
</reference>
<evidence type="ECO:0000256" key="2">
    <source>
        <dbReference type="ARBA" id="ARBA00022605"/>
    </source>
</evidence>
<evidence type="ECO:0000256" key="14">
    <source>
        <dbReference type="RuleBase" id="RU003738"/>
    </source>
</evidence>
<feature type="modified residue" description="N6-(pyridoxal phosphate)lysine" evidence="12 13">
    <location>
        <position position="160"/>
    </location>
</feature>
<sequence length="518" mass="55793">MPGRCASGHPTPCQQPKGRPDAASCCDCIGVCRRPCDAPTGRMRHPRAADHAQSATRADPADRDGPGPGPRRCHAGPAFHPCPRHATGLAPCRPHHPITMTAFFHRQDGALAVEQVPLARIAAEFGTPTYVYSRAALTAAYQAYAAACQGRKAQVQYAMKANSNLAVLQVFAKLGAGFDIVSGGELKRVLAAGGDPRKVVFSGVGKSAAEMELALAHDVRCFNVESIPELDRLNEMAGRMGKRARVSLRINPDVDAKTHPYISTGLKGNKFGIAFEDVLPTYRAAAALPHLEVTGIDCHIGSQITEVEPYLEALDKVLDVVEALERDGIRLEHIDVGGGLGITYTDETPPDITGFATTLLERVAARGHGHREVLFEPGRSLVGNAGVLLTQVEFLKPGAAKNFCIVDAAMNDLARPAMYEAYHRIEPVVRRDAQAVTYDIVGPVCESGDWLGRDRALAVQPGDLLAVMSAGAYGFTMSSNYNTRPRAAEVMVDGATVHLVRERELVEDLFRDERLLQD</sequence>
<comment type="cofactor">
    <cofactor evidence="1 12 13 14">
        <name>pyridoxal 5'-phosphate</name>
        <dbReference type="ChEBI" id="CHEBI:597326"/>
    </cofactor>
</comment>
<dbReference type="Proteomes" id="UP000006798">
    <property type="component" value="Chromosome 1"/>
</dbReference>
<dbReference type="PANTHER" id="PTHR43727">
    <property type="entry name" value="DIAMINOPIMELATE DECARBOXYLASE"/>
    <property type="match status" value="1"/>
</dbReference>
<dbReference type="InterPro" id="IPR009006">
    <property type="entry name" value="Ala_racemase/Decarboxylase_C"/>
</dbReference>
<dbReference type="PROSITE" id="PS00879">
    <property type="entry name" value="ODR_DC_2_2"/>
    <property type="match status" value="1"/>
</dbReference>
<dbReference type="AlphaFoldDB" id="G0EYP1"/>
<dbReference type="PANTHER" id="PTHR43727:SF2">
    <property type="entry name" value="GROUP IV DECARBOXYLASE"/>
    <property type="match status" value="1"/>
</dbReference>
<evidence type="ECO:0000256" key="3">
    <source>
        <dbReference type="ARBA" id="ARBA00022793"/>
    </source>
</evidence>
<comment type="subunit">
    <text evidence="12">Homodimer.</text>
</comment>
<dbReference type="Pfam" id="PF00278">
    <property type="entry name" value="Orn_DAP_Arg_deC"/>
    <property type="match status" value="1"/>
</dbReference>
<feature type="binding site" evidence="12">
    <location>
        <position position="339"/>
    </location>
    <ligand>
        <name>pyridoxal 5'-phosphate</name>
        <dbReference type="ChEBI" id="CHEBI:597326"/>
    </ligand>
</feature>
<evidence type="ECO:0000259" key="16">
    <source>
        <dbReference type="Pfam" id="PF00278"/>
    </source>
</evidence>
<evidence type="ECO:0000259" key="17">
    <source>
        <dbReference type="Pfam" id="PF02784"/>
    </source>
</evidence>
<feature type="region of interest" description="Disordered" evidence="15">
    <location>
        <begin position="42"/>
        <end position="76"/>
    </location>
</feature>
<evidence type="ECO:0000256" key="8">
    <source>
        <dbReference type="ARBA" id="ARBA00060643"/>
    </source>
</evidence>
<dbReference type="InterPro" id="IPR002986">
    <property type="entry name" value="DAP_deCOOHase_LysA"/>
</dbReference>
<dbReference type="FunFam" id="2.40.37.10:FF:000003">
    <property type="entry name" value="Diaminopimelate decarboxylase"/>
    <property type="match status" value="1"/>
</dbReference>
<dbReference type="GO" id="GO:0008836">
    <property type="term" value="F:diaminopimelate decarboxylase activity"/>
    <property type="evidence" value="ECO:0007669"/>
    <property type="project" value="UniProtKB-UniRule"/>
</dbReference>
<comment type="similarity">
    <text evidence="9 12">Belongs to the Orn/Lys/Arg decarboxylase class-II family. LysA subfamily.</text>
</comment>
<feature type="region of interest" description="Disordered" evidence="15">
    <location>
        <begin position="1"/>
        <end position="20"/>
    </location>
</feature>
<keyword evidence="3 12" id="KW-0210">Decarboxylase</keyword>
<organism evidence="18 19">
    <name type="scientific">Cupriavidus necator (strain ATCC 43291 / DSM 13513 / CCUG 52238 / LMG 8453 / N-1)</name>
    <name type="common">Ralstonia eutropha</name>
    <dbReference type="NCBI Taxonomy" id="1042878"/>
    <lineage>
        <taxon>Bacteria</taxon>
        <taxon>Pseudomonadati</taxon>
        <taxon>Pseudomonadota</taxon>
        <taxon>Betaproteobacteria</taxon>
        <taxon>Burkholderiales</taxon>
        <taxon>Burkholderiaceae</taxon>
        <taxon>Cupriavidus</taxon>
    </lineage>
</organism>
<dbReference type="InterPro" id="IPR022657">
    <property type="entry name" value="De-COase2_CS"/>
</dbReference>